<evidence type="ECO:0008006" key="3">
    <source>
        <dbReference type="Google" id="ProtNLM"/>
    </source>
</evidence>
<gene>
    <name evidence="1" type="ORF">Q3C12_02975</name>
</gene>
<comment type="caution">
    <text evidence="1">The sequence shown here is derived from an EMBL/GenBank/DDBJ whole genome shotgun (WGS) entry which is preliminary data.</text>
</comment>
<keyword evidence="2" id="KW-1185">Reference proteome</keyword>
<name>A0ABT8V8A4_9BACL</name>
<sequence>MERLRSEVKVKLALVVKPVDVVTGLAPAAVPRLVLEGIPCRPVRKPDGTFLLLGLPPGDYRIVLSAPPHYADGRAVVDTAALSPLEPVELVPMLPTSSYPFAPGTTLIRVRAKGMPNSANDSAIIRAAVTDGNLACAKLRQEADAGEAELAFGAAHRLVAGRCYYVLDRDPAKREFIRIAALHEAGRRAKLQTPFRFAHGKGTVVTDVAEGAADGRGEWAAAFPPQGVKHFVCAVQLFSPGDEPLILDQEVQVEEGRPVQLGGLPSTDEQGSGGK</sequence>
<dbReference type="RefSeq" id="WP_302877193.1">
    <property type="nucleotide sequence ID" value="NZ_JAUMKJ010000003.1"/>
</dbReference>
<dbReference type="EMBL" id="JAUMKJ010000003">
    <property type="protein sequence ID" value="MDO3675951.1"/>
    <property type="molecule type" value="Genomic_DNA"/>
</dbReference>
<accession>A0ABT8V8A4</accession>
<evidence type="ECO:0000313" key="1">
    <source>
        <dbReference type="EMBL" id="MDO3675951.1"/>
    </source>
</evidence>
<reference evidence="1" key="1">
    <citation type="submission" date="2023-07" db="EMBL/GenBank/DDBJ databases">
        <authorList>
            <person name="Aktuganov G."/>
            <person name="Boyko T."/>
            <person name="Delegan Y."/>
            <person name="Galimzianova N."/>
            <person name="Gilvanova E."/>
            <person name="Korobov V."/>
            <person name="Kuzmina L."/>
            <person name="Melentiev A."/>
            <person name="Milman P."/>
            <person name="Ryabova A."/>
            <person name="Stupak E."/>
            <person name="Yasakov T."/>
            <person name="Zharikova N."/>
            <person name="Zhurenko E."/>
        </authorList>
    </citation>
    <scope>NUCLEOTIDE SEQUENCE</scope>
    <source>
        <strain evidence="1">IB-739</strain>
    </source>
</reference>
<protein>
    <recommendedName>
        <fullName evidence="3">Carboxypeptidase regulatory-like domain-containing protein</fullName>
    </recommendedName>
</protein>
<dbReference type="Proteomes" id="UP001168883">
    <property type="component" value="Unassembled WGS sequence"/>
</dbReference>
<proteinExistence type="predicted"/>
<evidence type="ECO:0000313" key="2">
    <source>
        <dbReference type="Proteomes" id="UP001168883"/>
    </source>
</evidence>
<organism evidence="1 2">
    <name type="scientific">Paenibacillus ehimensis</name>
    <dbReference type="NCBI Taxonomy" id="79264"/>
    <lineage>
        <taxon>Bacteria</taxon>
        <taxon>Bacillati</taxon>
        <taxon>Bacillota</taxon>
        <taxon>Bacilli</taxon>
        <taxon>Bacillales</taxon>
        <taxon>Paenibacillaceae</taxon>
        <taxon>Paenibacillus</taxon>
    </lineage>
</organism>